<dbReference type="PANTHER" id="PTHR36025">
    <property type="entry name" value="DIHYDROOROTATE DEHYDROGENASE (DUF3598)"/>
    <property type="match status" value="1"/>
</dbReference>
<dbReference type="OrthoDB" id="1929023at2759"/>
<dbReference type="PROSITE" id="PS51335">
    <property type="entry name" value="ELMO"/>
    <property type="match status" value="1"/>
</dbReference>
<feature type="region of interest" description="Disordered" evidence="1">
    <location>
        <begin position="365"/>
        <end position="388"/>
    </location>
</feature>
<feature type="compositionally biased region" description="Basic and acidic residues" evidence="1">
    <location>
        <begin position="379"/>
        <end position="388"/>
    </location>
</feature>
<feature type="compositionally biased region" description="Polar residues" evidence="1">
    <location>
        <begin position="367"/>
        <end position="378"/>
    </location>
</feature>
<feature type="region of interest" description="Disordered" evidence="1">
    <location>
        <begin position="21"/>
        <end position="100"/>
    </location>
</feature>
<keyword evidence="4" id="KW-1185">Reference proteome</keyword>
<organism evidence="3 4">
    <name type="scientific">Zizania palustris</name>
    <name type="common">Northern wild rice</name>
    <dbReference type="NCBI Taxonomy" id="103762"/>
    <lineage>
        <taxon>Eukaryota</taxon>
        <taxon>Viridiplantae</taxon>
        <taxon>Streptophyta</taxon>
        <taxon>Embryophyta</taxon>
        <taxon>Tracheophyta</taxon>
        <taxon>Spermatophyta</taxon>
        <taxon>Magnoliopsida</taxon>
        <taxon>Liliopsida</taxon>
        <taxon>Poales</taxon>
        <taxon>Poaceae</taxon>
        <taxon>BOP clade</taxon>
        <taxon>Oryzoideae</taxon>
        <taxon>Oryzeae</taxon>
        <taxon>Zizaniinae</taxon>
        <taxon>Zizania</taxon>
    </lineage>
</organism>
<protein>
    <recommendedName>
        <fullName evidence="2">ELMO domain-containing protein</fullName>
    </recommendedName>
</protein>
<evidence type="ECO:0000313" key="4">
    <source>
        <dbReference type="Proteomes" id="UP000729402"/>
    </source>
</evidence>
<dbReference type="EMBL" id="JAAALK010000086">
    <property type="protein sequence ID" value="KAG8082886.1"/>
    <property type="molecule type" value="Genomic_DNA"/>
</dbReference>
<accession>A0A8J5SXL1</accession>
<reference evidence="3" key="2">
    <citation type="submission" date="2021-02" db="EMBL/GenBank/DDBJ databases">
        <authorList>
            <person name="Kimball J.A."/>
            <person name="Haas M.W."/>
            <person name="Macchietto M."/>
            <person name="Kono T."/>
            <person name="Duquette J."/>
            <person name="Shao M."/>
        </authorList>
    </citation>
    <scope>NUCLEOTIDE SEQUENCE</scope>
    <source>
        <tissue evidence="3">Fresh leaf tissue</tissue>
    </source>
</reference>
<dbReference type="AlphaFoldDB" id="A0A8J5SXL1"/>
<sequence>MQPPCLGACGGRLGLPLHGHRLSSASASSSSSASRAAVSCAAGGGKASSRGKENVWSVDNDRAAAKDARGQKHRRRRRPVGRRLPPSPPPPGRRKGKDASLRVRVSGAMLMEVETVLQTQEPVIRPSWDTFASSLSGIWKGVGAVFSPITAEMEPIGVGSKEEYLYDCYTLSHIERHYDSDYGSVIRRKTNWTQLNPHGEAEKQSARYDGGDHNNYSDQRIVDLPSHESFDLKGGDVLDEDSIAQEPGIVYFEDGSYSRGPVDLAIDEYDESKYFLSPTYKFEQCLVKGCHKRLRIVHTIEFNEGGANIQIVRIAVYEEKWVSPAHIHVEDDTPVDLKPLSQRKRTKPSELTGSWKVYELRPHARPTSGSARLPIQTSRTKDSGAARREANPVIRSWDLALACIVLEAAASCLPHAPAQPWVPARIAARRQQERGREGEEGERGAGAGAQRRQRGMDRNVGSFVAVRRHSGASCHHPSPAEVVSGSTAWIGRGFACVCAQRRESHERISFDLSPAQEECLQRLQNRIEVPYDSSNGTHQEALKALWHVSFPGTELLGLISDQWKEMGWQGKDPSTDFRGGGFISLENLLYFATNYTKSFQELLCKQNGDRALWEYPFAVAGVNITFMLIQMLDLQAAKPRSLIGAVFLNLLLENDRAFDILYCITFKLMDHKWLEMHANYMDFNVVIKSTRRQLERELVLEDIQRIEDMPSYRFLDR</sequence>
<feature type="domain" description="ELMO" evidence="2">
    <location>
        <begin position="537"/>
        <end position="698"/>
    </location>
</feature>
<gene>
    <name evidence="3" type="ORF">GUJ93_ZPchr0014g47440</name>
</gene>
<evidence type="ECO:0000313" key="3">
    <source>
        <dbReference type="EMBL" id="KAG8082886.1"/>
    </source>
</evidence>
<feature type="compositionally biased region" description="Basic residues" evidence="1">
    <location>
        <begin position="71"/>
        <end position="81"/>
    </location>
</feature>
<evidence type="ECO:0000256" key="1">
    <source>
        <dbReference type="SAM" id="MobiDB-lite"/>
    </source>
</evidence>
<feature type="compositionally biased region" description="Basic and acidic residues" evidence="1">
    <location>
        <begin position="59"/>
        <end position="70"/>
    </location>
</feature>
<feature type="compositionally biased region" description="Low complexity" evidence="1">
    <location>
        <begin position="21"/>
        <end position="41"/>
    </location>
</feature>
<dbReference type="PANTHER" id="PTHR36025:SF1">
    <property type="entry name" value="DIHYDROOROTATE DEHYDROGENASE (DUF3598)"/>
    <property type="match status" value="1"/>
</dbReference>
<reference evidence="3" key="1">
    <citation type="journal article" date="2021" name="bioRxiv">
        <title>Whole Genome Assembly and Annotation of Northern Wild Rice, Zizania palustris L., Supports a Whole Genome Duplication in the Zizania Genus.</title>
        <authorList>
            <person name="Haas M."/>
            <person name="Kono T."/>
            <person name="Macchietto M."/>
            <person name="Millas R."/>
            <person name="McGilp L."/>
            <person name="Shao M."/>
            <person name="Duquette J."/>
            <person name="Hirsch C.N."/>
            <person name="Kimball J."/>
        </authorList>
    </citation>
    <scope>NUCLEOTIDE SEQUENCE</scope>
    <source>
        <tissue evidence="3">Fresh leaf tissue</tissue>
    </source>
</reference>
<proteinExistence type="predicted"/>
<dbReference type="Pfam" id="PF04727">
    <property type="entry name" value="ELMO_CED12"/>
    <property type="match status" value="1"/>
</dbReference>
<feature type="region of interest" description="Disordered" evidence="1">
    <location>
        <begin position="428"/>
        <end position="454"/>
    </location>
</feature>
<evidence type="ECO:0000259" key="2">
    <source>
        <dbReference type="PROSITE" id="PS51335"/>
    </source>
</evidence>
<dbReference type="Proteomes" id="UP000729402">
    <property type="component" value="Unassembled WGS sequence"/>
</dbReference>
<comment type="caution">
    <text evidence="3">The sequence shown here is derived from an EMBL/GenBank/DDBJ whole genome shotgun (WGS) entry which is preliminary data.</text>
</comment>
<name>A0A8J5SXL1_ZIZPA</name>
<feature type="compositionally biased region" description="Basic and acidic residues" evidence="1">
    <location>
        <begin position="430"/>
        <end position="443"/>
    </location>
</feature>
<dbReference type="InterPro" id="IPR006816">
    <property type="entry name" value="ELMO_dom"/>
</dbReference>